<keyword evidence="11" id="KW-1185">Reference proteome</keyword>
<evidence type="ECO:0000313" key="11">
    <source>
        <dbReference type="Proteomes" id="UP000229498"/>
    </source>
</evidence>
<dbReference type="InterPro" id="IPR029045">
    <property type="entry name" value="ClpP/crotonase-like_dom_sf"/>
</dbReference>
<dbReference type="Proteomes" id="UP000229498">
    <property type="component" value="Unassembled WGS sequence"/>
</dbReference>
<dbReference type="Pfam" id="PF01343">
    <property type="entry name" value="Peptidase_S49"/>
    <property type="match status" value="2"/>
</dbReference>
<dbReference type="Gene3D" id="3.90.226.10">
    <property type="entry name" value="2-enoyl-CoA Hydratase, Chain A, domain 1"/>
    <property type="match status" value="3"/>
</dbReference>
<evidence type="ECO:0000256" key="4">
    <source>
        <dbReference type="ARBA" id="ARBA00022801"/>
    </source>
</evidence>
<evidence type="ECO:0000256" key="3">
    <source>
        <dbReference type="ARBA" id="ARBA00022670"/>
    </source>
</evidence>
<dbReference type="PIRSF" id="PIRSF001217">
    <property type="entry name" value="Protease_4_SppA"/>
    <property type="match status" value="1"/>
</dbReference>
<gene>
    <name evidence="10" type="primary">sppA</name>
    <name evidence="10" type="ORF">CVT23_02715</name>
</gene>
<dbReference type="SUPFAM" id="SSF52096">
    <property type="entry name" value="ClpP/crotonase"/>
    <property type="match status" value="2"/>
</dbReference>
<dbReference type="PANTHER" id="PTHR33209:SF1">
    <property type="entry name" value="PEPTIDASE S49 DOMAIN-CONTAINING PROTEIN"/>
    <property type="match status" value="1"/>
</dbReference>
<dbReference type="GO" id="GO:0006465">
    <property type="term" value="P:signal peptide processing"/>
    <property type="evidence" value="ECO:0007669"/>
    <property type="project" value="InterPro"/>
</dbReference>
<accession>A0A2M9G620</accession>
<dbReference type="GO" id="GO:0008236">
    <property type="term" value="F:serine-type peptidase activity"/>
    <property type="evidence" value="ECO:0007669"/>
    <property type="project" value="UniProtKB-KW"/>
</dbReference>
<dbReference type="GO" id="GO:0016020">
    <property type="term" value="C:membrane"/>
    <property type="evidence" value="ECO:0007669"/>
    <property type="project" value="UniProtKB-SubCell"/>
</dbReference>
<evidence type="ECO:0000313" key="10">
    <source>
        <dbReference type="EMBL" id="PJK31165.1"/>
    </source>
</evidence>
<dbReference type="RefSeq" id="WP_109796217.1">
    <property type="nucleotide sequence ID" value="NZ_PHIG01000007.1"/>
</dbReference>
<feature type="active site" description="Proton donor/acceptor" evidence="7">
    <location>
        <position position="191"/>
    </location>
</feature>
<dbReference type="InterPro" id="IPR002142">
    <property type="entry name" value="Peptidase_S49"/>
</dbReference>
<name>A0A2M9G620_9PROT</name>
<keyword evidence="8" id="KW-1133">Transmembrane helix</keyword>
<comment type="similarity">
    <text evidence="2">Belongs to the peptidase S49 family.</text>
</comment>
<dbReference type="NCBIfam" id="TIGR00706">
    <property type="entry name" value="SppA_dom"/>
    <property type="match status" value="1"/>
</dbReference>
<dbReference type="CDD" id="cd07018">
    <property type="entry name" value="S49_SppA_67K_type"/>
    <property type="match status" value="1"/>
</dbReference>
<protein>
    <submittedName>
        <fullName evidence="10">Signal peptide peptidase SppA</fullName>
    </submittedName>
</protein>
<evidence type="ECO:0000256" key="6">
    <source>
        <dbReference type="ARBA" id="ARBA00023136"/>
    </source>
</evidence>
<sequence>MSALGRALRIVWFGLKSILFVVGFLVIGGLVALVVVEPWQQRPPEIADGSVLEIRFDERPPESASEGGFLSVVRGNALTLSRLVRVIDRAAGDPRIRAIRMDLSAAELPFVHAETLAGAIGRFRAAGKRTYVVSEHYDLARYRFAAAFDEIWMPAAGEFAVTGVALQTPYAGELVDDLGIDPQLERRKRYKSAANVIAERRMPPELREAMTAMVVDLDDRLKDGIDADRPGVAEGLEGRLDRALMNPAAALEAGLVDRLGHGFELDDALDAPVIAARDYLPLILERDGDAIRSVALVVASGPISGGWGSPLEGDQIRAERLIATLREADADPAIDAIVLRVDSPGGAYAPSDAIHRAIEALDKPVIVSMGEVAGSGGYMIAMAADRIVAAETTITGSIGVIGGKIVFEELLARNGVRIETVRSGPDAAFNSPFSAYSPAQRQRLSRRIDEIYAEFVERVAEARGLGPAAAEAAAQGRVWTGRQALERGLVDRLGGFRTALEEAAEAAGAGGAADMEIVEYPRIGWRERLRAAADPGFVAARIGLAHPLLKKAAETAAVLDQPALIRLEMPLFDLR</sequence>
<dbReference type="InterPro" id="IPR004635">
    <property type="entry name" value="Pept_S49_SppA"/>
</dbReference>
<evidence type="ECO:0000256" key="5">
    <source>
        <dbReference type="ARBA" id="ARBA00022825"/>
    </source>
</evidence>
<dbReference type="PANTHER" id="PTHR33209">
    <property type="entry name" value="PROTEASE 4"/>
    <property type="match status" value="1"/>
</dbReference>
<dbReference type="AlphaFoldDB" id="A0A2M9G620"/>
<dbReference type="CDD" id="cd07023">
    <property type="entry name" value="S49_Sppa_N_C"/>
    <property type="match status" value="1"/>
</dbReference>
<dbReference type="InterPro" id="IPR047272">
    <property type="entry name" value="S49_SppA_C"/>
</dbReference>
<keyword evidence="5" id="KW-0720">Serine protease</keyword>
<keyword evidence="6 8" id="KW-0472">Membrane</keyword>
<keyword evidence="3" id="KW-0645">Protease</keyword>
<reference evidence="10 11" key="1">
    <citation type="submission" date="2017-11" db="EMBL/GenBank/DDBJ databases">
        <title>Draft genome sequence of Rhizobiales bacterium SY3-13.</title>
        <authorList>
            <person name="Sun C."/>
        </authorList>
    </citation>
    <scope>NUCLEOTIDE SEQUENCE [LARGE SCALE GENOMIC DNA]</scope>
    <source>
        <strain evidence="10 11">SY3-13</strain>
    </source>
</reference>
<evidence type="ECO:0000256" key="1">
    <source>
        <dbReference type="ARBA" id="ARBA00004370"/>
    </source>
</evidence>
<dbReference type="EMBL" id="PHIG01000007">
    <property type="protein sequence ID" value="PJK31165.1"/>
    <property type="molecule type" value="Genomic_DNA"/>
</dbReference>
<feature type="domain" description="Peptidase S49" evidence="9">
    <location>
        <begin position="362"/>
        <end position="508"/>
    </location>
</feature>
<proteinExistence type="inferred from homology"/>
<comment type="caution">
    <text evidence="10">The sequence shown here is derived from an EMBL/GenBank/DDBJ whole genome shotgun (WGS) entry which is preliminary data.</text>
</comment>
<dbReference type="OrthoDB" id="9764363at2"/>
<feature type="domain" description="Peptidase S49" evidence="9">
    <location>
        <begin position="123"/>
        <end position="261"/>
    </location>
</feature>
<dbReference type="InterPro" id="IPR047217">
    <property type="entry name" value="S49_SppA_67K_type_N"/>
</dbReference>
<keyword evidence="4" id="KW-0378">Hydrolase</keyword>
<evidence type="ECO:0000256" key="7">
    <source>
        <dbReference type="PIRSR" id="PIRSR001217-1"/>
    </source>
</evidence>
<feature type="transmembrane region" description="Helical" evidence="8">
    <location>
        <begin position="12"/>
        <end position="36"/>
    </location>
</feature>
<dbReference type="InterPro" id="IPR004634">
    <property type="entry name" value="Pept_S49_pIV"/>
</dbReference>
<comment type="subcellular location">
    <subcellularLocation>
        <location evidence="1">Membrane</location>
    </subcellularLocation>
</comment>
<keyword evidence="8" id="KW-0812">Transmembrane</keyword>
<organism evidence="10 11">
    <name type="scientific">Minwuia thermotolerans</name>
    <dbReference type="NCBI Taxonomy" id="2056226"/>
    <lineage>
        <taxon>Bacteria</taxon>
        <taxon>Pseudomonadati</taxon>
        <taxon>Pseudomonadota</taxon>
        <taxon>Alphaproteobacteria</taxon>
        <taxon>Minwuiales</taxon>
        <taxon>Minwuiaceae</taxon>
        <taxon>Minwuia</taxon>
    </lineage>
</organism>
<evidence type="ECO:0000256" key="2">
    <source>
        <dbReference type="ARBA" id="ARBA00008683"/>
    </source>
</evidence>
<evidence type="ECO:0000256" key="8">
    <source>
        <dbReference type="SAM" id="Phobius"/>
    </source>
</evidence>
<evidence type="ECO:0000259" key="9">
    <source>
        <dbReference type="Pfam" id="PF01343"/>
    </source>
</evidence>
<feature type="active site" description="Nucleophile" evidence="7">
    <location>
        <position position="375"/>
    </location>
</feature>